<proteinExistence type="predicted"/>
<dbReference type="EMBL" id="CM042050">
    <property type="protein sequence ID" value="KAI3736333.1"/>
    <property type="molecule type" value="Genomic_DNA"/>
</dbReference>
<keyword evidence="2" id="KW-1185">Reference proteome</keyword>
<comment type="caution">
    <text evidence="1">The sequence shown here is derived from an EMBL/GenBank/DDBJ whole genome shotgun (WGS) entry which is preliminary data.</text>
</comment>
<accession>A0ACB9CQ75</accession>
<reference evidence="1 2" key="2">
    <citation type="journal article" date="2022" name="Mol. Ecol. Resour.">
        <title>The genomes of chicory, endive, great burdock and yacon provide insights into Asteraceae paleo-polyploidization history and plant inulin production.</title>
        <authorList>
            <person name="Fan W."/>
            <person name="Wang S."/>
            <person name="Wang H."/>
            <person name="Wang A."/>
            <person name="Jiang F."/>
            <person name="Liu H."/>
            <person name="Zhao H."/>
            <person name="Xu D."/>
            <person name="Zhang Y."/>
        </authorList>
    </citation>
    <scope>NUCLEOTIDE SEQUENCE [LARGE SCALE GENOMIC DNA]</scope>
    <source>
        <strain evidence="2">cv. Niubang</strain>
    </source>
</reference>
<sequence length="140" mass="16095">MGLLQSSSSLISKVKSFSRLNAYRNRNYQRDVPKGHLAVFIRSSINSLLHPSLWFDLCNYCLSLLFDQQKFDYFVEINRSSISRDQHRKVSIASVNFMCPCKSHANIATAFDQMVYFNFIFPVTCALASQHCKKFLRPGA</sequence>
<name>A0ACB9CQ75_ARCLA</name>
<reference evidence="2" key="1">
    <citation type="journal article" date="2022" name="Mol. Ecol. Resour.">
        <title>The genomes of chicory, endive, great burdock and yacon provide insights into Asteraceae palaeo-polyploidization history and plant inulin production.</title>
        <authorList>
            <person name="Fan W."/>
            <person name="Wang S."/>
            <person name="Wang H."/>
            <person name="Wang A."/>
            <person name="Jiang F."/>
            <person name="Liu H."/>
            <person name="Zhao H."/>
            <person name="Xu D."/>
            <person name="Zhang Y."/>
        </authorList>
    </citation>
    <scope>NUCLEOTIDE SEQUENCE [LARGE SCALE GENOMIC DNA]</scope>
    <source>
        <strain evidence="2">cv. Niubang</strain>
    </source>
</reference>
<organism evidence="1 2">
    <name type="scientific">Arctium lappa</name>
    <name type="common">Greater burdock</name>
    <name type="synonym">Lappa major</name>
    <dbReference type="NCBI Taxonomy" id="4217"/>
    <lineage>
        <taxon>Eukaryota</taxon>
        <taxon>Viridiplantae</taxon>
        <taxon>Streptophyta</taxon>
        <taxon>Embryophyta</taxon>
        <taxon>Tracheophyta</taxon>
        <taxon>Spermatophyta</taxon>
        <taxon>Magnoliopsida</taxon>
        <taxon>eudicotyledons</taxon>
        <taxon>Gunneridae</taxon>
        <taxon>Pentapetalae</taxon>
        <taxon>asterids</taxon>
        <taxon>campanulids</taxon>
        <taxon>Asterales</taxon>
        <taxon>Asteraceae</taxon>
        <taxon>Carduoideae</taxon>
        <taxon>Cardueae</taxon>
        <taxon>Arctiinae</taxon>
        <taxon>Arctium</taxon>
    </lineage>
</organism>
<protein>
    <submittedName>
        <fullName evidence="1">Uncharacterized protein</fullName>
    </submittedName>
</protein>
<dbReference type="Proteomes" id="UP001055879">
    <property type="component" value="Linkage Group LG04"/>
</dbReference>
<evidence type="ECO:0000313" key="2">
    <source>
        <dbReference type="Proteomes" id="UP001055879"/>
    </source>
</evidence>
<evidence type="ECO:0000313" key="1">
    <source>
        <dbReference type="EMBL" id="KAI3736333.1"/>
    </source>
</evidence>
<gene>
    <name evidence="1" type="ORF">L6452_15872</name>
</gene>